<dbReference type="SMART" id="SM00645">
    <property type="entry name" value="Pept_C1"/>
    <property type="match status" value="1"/>
</dbReference>
<accession>A0AA38TZY5</accession>
<protein>
    <submittedName>
        <fullName evidence="6">Uncharacterized protein</fullName>
    </submittedName>
</protein>
<dbReference type="Proteomes" id="UP001172457">
    <property type="component" value="Chromosome 2"/>
</dbReference>
<sequence>MKMRRLVLFSLVLVSVVGLAIAGSGFEYTEADLASDEAKWAMYERWREHHNKPEISDDEKQQRFIVFMDTVKRVDAHNNNKEKKLYSLELNKMSDVTFEEVGRFYTGNKLDDSFRSRSLGARKNSSRVKRVDRHDIPKEWDWRQHNVVNPPRNQGQCGSCYAFAIIGALESTWAVKKGELHQLSEQQLLDCWDCGEQWGGCNGASASMGFEYLAENGGSTTQQAYPYNDPPKKGFCCPRRLQDRPVIPAGVQILPIDDEQAVLEALAEHPVVIGMYLYDGFFNYKEVCICYHHFIKLIINQKIDRRIDFLQGIYTGEDCVGLERPHGVVAVGWGETPEGVKYWILKNSWGPDWGMDGYMYLVRQHTDDPRGACYMTMGTCFPVLDKPDDAA</sequence>
<dbReference type="GO" id="GO:0008234">
    <property type="term" value="F:cysteine-type peptidase activity"/>
    <property type="evidence" value="ECO:0007669"/>
    <property type="project" value="InterPro"/>
</dbReference>
<keyword evidence="7" id="KW-1185">Reference proteome</keyword>
<dbReference type="Pfam" id="PF00112">
    <property type="entry name" value="Peptidase_C1"/>
    <property type="match status" value="1"/>
</dbReference>
<organism evidence="6 7">
    <name type="scientific">Centaurea solstitialis</name>
    <name type="common">yellow star-thistle</name>
    <dbReference type="NCBI Taxonomy" id="347529"/>
    <lineage>
        <taxon>Eukaryota</taxon>
        <taxon>Viridiplantae</taxon>
        <taxon>Streptophyta</taxon>
        <taxon>Embryophyta</taxon>
        <taxon>Tracheophyta</taxon>
        <taxon>Spermatophyta</taxon>
        <taxon>Magnoliopsida</taxon>
        <taxon>eudicotyledons</taxon>
        <taxon>Gunneridae</taxon>
        <taxon>Pentapetalae</taxon>
        <taxon>asterids</taxon>
        <taxon>campanulids</taxon>
        <taxon>Asterales</taxon>
        <taxon>Asteraceae</taxon>
        <taxon>Carduoideae</taxon>
        <taxon>Cardueae</taxon>
        <taxon>Centaureinae</taxon>
        <taxon>Centaurea</taxon>
    </lineage>
</organism>
<dbReference type="PROSITE" id="PS00640">
    <property type="entry name" value="THIOL_PROTEASE_ASN"/>
    <property type="match status" value="1"/>
</dbReference>
<reference evidence="6" key="1">
    <citation type="submission" date="2023-03" db="EMBL/GenBank/DDBJ databases">
        <title>Chromosome-scale reference genome and RAD-based genetic map of yellow starthistle (Centaurea solstitialis) reveal putative structural variation and QTLs associated with invader traits.</title>
        <authorList>
            <person name="Reatini B."/>
            <person name="Cang F.A."/>
            <person name="Jiang Q."/>
            <person name="Mckibben M.T.W."/>
            <person name="Barker M.S."/>
            <person name="Rieseberg L.H."/>
            <person name="Dlugosch K.M."/>
        </authorList>
    </citation>
    <scope>NUCLEOTIDE SEQUENCE</scope>
    <source>
        <strain evidence="6">CAN-66</strain>
        <tissue evidence="6">Leaf</tissue>
    </source>
</reference>
<dbReference type="AlphaFoldDB" id="A0AA38TZY5"/>
<evidence type="ECO:0000259" key="5">
    <source>
        <dbReference type="SMART" id="SM00848"/>
    </source>
</evidence>
<comment type="caution">
    <text evidence="6">The sequence shown here is derived from an EMBL/GenBank/DDBJ whole genome shotgun (WGS) entry which is preliminary data.</text>
</comment>
<evidence type="ECO:0000256" key="2">
    <source>
        <dbReference type="ARBA" id="ARBA00023157"/>
    </source>
</evidence>
<evidence type="ECO:0000259" key="4">
    <source>
        <dbReference type="SMART" id="SM00645"/>
    </source>
</evidence>
<gene>
    <name evidence="6" type="ORF">OSB04_005073</name>
</gene>
<dbReference type="InterPro" id="IPR039417">
    <property type="entry name" value="Peptidase_C1A_papain-like"/>
</dbReference>
<keyword evidence="2" id="KW-1015">Disulfide bond</keyword>
<dbReference type="InterPro" id="IPR000668">
    <property type="entry name" value="Peptidase_C1A_C"/>
</dbReference>
<evidence type="ECO:0000256" key="1">
    <source>
        <dbReference type="ARBA" id="ARBA00008455"/>
    </source>
</evidence>
<dbReference type="Pfam" id="PF08246">
    <property type="entry name" value="Inhibitor_I29"/>
    <property type="match status" value="1"/>
</dbReference>
<dbReference type="InterPro" id="IPR038765">
    <property type="entry name" value="Papain-like_cys_pep_sf"/>
</dbReference>
<feature type="domain" description="Cathepsin propeptide inhibitor" evidence="5">
    <location>
        <begin position="43"/>
        <end position="101"/>
    </location>
</feature>
<feature type="domain" description="Peptidase C1A papain C-terminal" evidence="4">
    <location>
        <begin position="136"/>
        <end position="383"/>
    </location>
</feature>
<feature type="chain" id="PRO_5041464519" evidence="3">
    <location>
        <begin position="23"/>
        <end position="391"/>
    </location>
</feature>
<dbReference type="InterPro" id="IPR013128">
    <property type="entry name" value="Peptidase_C1A"/>
</dbReference>
<comment type="similarity">
    <text evidence="1">Belongs to the peptidase C1 family.</text>
</comment>
<proteinExistence type="inferred from homology"/>
<dbReference type="Gene3D" id="3.90.70.10">
    <property type="entry name" value="Cysteine proteinases"/>
    <property type="match status" value="1"/>
</dbReference>
<dbReference type="InterPro" id="IPR013201">
    <property type="entry name" value="Prot_inhib_I29"/>
</dbReference>
<evidence type="ECO:0000256" key="3">
    <source>
        <dbReference type="SAM" id="SignalP"/>
    </source>
</evidence>
<keyword evidence="3" id="KW-0732">Signal</keyword>
<evidence type="ECO:0000313" key="6">
    <source>
        <dbReference type="EMBL" id="KAJ9559913.1"/>
    </source>
</evidence>
<name>A0AA38TZY5_9ASTR</name>
<dbReference type="CDD" id="cd02248">
    <property type="entry name" value="Peptidase_C1A"/>
    <property type="match status" value="1"/>
</dbReference>
<dbReference type="PANTHER" id="PTHR12411">
    <property type="entry name" value="CYSTEINE PROTEASE FAMILY C1-RELATED"/>
    <property type="match status" value="1"/>
</dbReference>
<dbReference type="GO" id="GO:0006508">
    <property type="term" value="P:proteolysis"/>
    <property type="evidence" value="ECO:0007669"/>
    <property type="project" value="InterPro"/>
</dbReference>
<dbReference type="PRINTS" id="PR00705">
    <property type="entry name" value="PAPAIN"/>
</dbReference>
<dbReference type="EMBL" id="JARYMX010000002">
    <property type="protein sequence ID" value="KAJ9559913.1"/>
    <property type="molecule type" value="Genomic_DNA"/>
</dbReference>
<dbReference type="SUPFAM" id="SSF54001">
    <property type="entry name" value="Cysteine proteinases"/>
    <property type="match status" value="1"/>
</dbReference>
<evidence type="ECO:0000313" key="7">
    <source>
        <dbReference type="Proteomes" id="UP001172457"/>
    </source>
</evidence>
<feature type="signal peptide" evidence="3">
    <location>
        <begin position="1"/>
        <end position="22"/>
    </location>
</feature>
<dbReference type="InterPro" id="IPR025661">
    <property type="entry name" value="Pept_asp_AS"/>
</dbReference>
<dbReference type="SMART" id="SM00848">
    <property type="entry name" value="Inhibitor_I29"/>
    <property type="match status" value="1"/>
</dbReference>